<organism evidence="8 9">
    <name type="scientific">Paraglaciecola mesophila</name>
    <dbReference type="NCBI Taxonomy" id="197222"/>
    <lineage>
        <taxon>Bacteria</taxon>
        <taxon>Pseudomonadati</taxon>
        <taxon>Pseudomonadota</taxon>
        <taxon>Gammaproteobacteria</taxon>
        <taxon>Alteromonadales</taxon>
        <taxon>Alteromonadaceae</taxon>
        <taxon>Paraglaciecola</taxon>
    </lineage>
</organism>
<feature type="transmembrane region" description="Helical" evidence="7">
    <location>
        <begin position="147"/>
        <end position="178"/>
    </location>
</feature>
<dbReference type="PANTHER" id="PTHR30213">
    <property type="entry name" value="INNER MEMBRANE PROTEIN YHJD"/>
    <property type="match status" value="1"/>
</dbReference>
<evidence type="ECO:0000313" key="9">
    <source>
        <dbReference type="Proteomes" id="UP000464524"/>
    </source>
</evidence>
<evidence type="ECO:0000256" key="3">
    <source>
        <dbReference type="ARBA" id="ARBA00022692"/>
    </source>
</evidence>
<protein>
    <submittedName>
        <fullName evidence="8">Uncharacterized protein</fullName>
    </submittedName>
</protein>
<dbReference type="NCBIfam" id="TIGR00765">
    <property type="entry name" value="yihY_not_rbn"/>
    <property type="match status" value="1"/>
</dbReference>
<keyword evidence="2" id="KW-1003">Cell membrane</keyword>
<gene>
    <name evidence="8" type="ORF">FX988_02907</name>
</gene>
<feature type="transmembrane region" description="Helical" evidence="7">
    <location>
        <begin position="38"/>
        <end position="65"/>
    </location>
</feature>
<feature type="region of interest" description="Disordered" evidence="6">
    <location>
        <begin position="290"/>
        <end position="318"/>
    </location>
</feature>
<evidence type="ECO:0000256" key="4">
    <source>
        <dbReference type="ARBA" id="ARBA00022989"/>
    </source>
</evidence>
<dbReference type="Proteomes" id="UP000464524">
    <property type="component" value="Chromosome"/>
</dbReference>
<reference evidence="8 9" key="1">
    <citation type="submission" date="2019-12" db="EMBL/GenBank/DDBJ databases">
        <title>Genome sequencing and assembly of endphytes of Porphyra tenera.</title>
        <authorList>
            <person name="Park J.M."/>
            <person name="Shin R."/>
            <person name="Jo S.H."/>
        </authorList>
    </citation>
    <scope>NUCLEOTIDE SEQUENCE [LARGE SCALE GENOMIC DNA]</scope>
    <source>
        <strain evidence="8 9">GPM4</strain>
    </source>
</reference>
<comment type="subcellular location">
    <subcellularLocation>
        <location evidence="1">Cell membrane</location>
        <topology evidence="1">Multi-pass membrane protein</topology>
    </subcellularLocation>
</comment>
<dbReference type="RefSeq" id="WP_160180840.1">
    <property type="nucleotide sequence ID" value="NZ_CP047656.1"/>
</dbReference>
<dbReference type="PIRSF" id="PIRSF035875">
    <property type="entry name" value="RNase_BN"/>
    <property type="match status" value="1"/>
</dbReference>
<evidence type="ECO:0000313" key="8">
    <source>
        <dbReference type="EMBL" id="QHJ12649.1"/>
    </source>
</evidence>
<keyword evidence="5 7" id="KW-0472">Membrane</keyword>
<feature type="transmembrane region" description="Helical" evidence="7">
    <location>
        <begin position="190"/>
        <end position="210"/>
    </location>
</feature>
<keyword evidence="4 7" id="KW-1133">Transmembrane helix</keyword>
<evidence type="ECO:0000256" key="6">
    <source>
        <dbReference type="SAM" id="MobiDB-lite"/>
    </source>
</evidence>
<keyword evidence="9" id="KW-1185">Reference proteome</keyword>
<dbReference type="GO" id="GO:0005886">
    <property type="term" value="C:plasma membrane"/>
    <property type="evidence" value="ECO:0007669"/>
    <property type="project" value="UniProtKB-SubCell"/>
</dbReference>
<accession>A0A857JKQ6</accession>
<feature type="transmembrane region" description="Helical" evidence="7">
    <location>
        <begin position="256"/>
        <end position="278"/>
    </location>
</feature>
<evidence type="ECO:0000256" key="2">
    <source>
        <dbReference type="ARBA" id="ARBA00022475"/>
    </source>
</evidence>
<keyword evidence="3 7" id="KW-0812">Transmembrane</keyword>
<dbReference type="Pfam" id="PF03631">
    <property type="entry name" value="Virul_fac_BrkB"/>
    <property type="match status" value="1"/>
</dbReference>
<dbReference type="EMBL" id="CP047656">
    <property type="protein sequence ID" value="QHJ12649.1"/>
    <property type="molecule type" value="Genomic_DNA"/>
</dbReference>
<dbReference type="InterPro" id="IPR017039">
    <property type="entry name" value="Virul_fac_BrkB"/>
</dbReference>
<name>A0A857JKQ6_9ALTE</name>
<proteinExistence type="predicted"/>
<dbReference type="AlphaFoldDB" id="A0A857JKQ6"/>
<evidence type="ECO:0000256" key="5">
    <source>
        <dbReference type="ARBA" id="ARBA00023136"/>
    </source>
</evidence>
<sequence>MTANRGQSATSPQDIPLIGWWDILRRTVKKMLDDNLSLIAAGVGFYFLLAIFPMLAAFISVYGLVVSPDELQQHLNSLIGVVPAQGREIIQQQISNIINKSQAELSASVVFSTLFAVWSASKGAQAMVTASNITYDQREKRGLIMMIVMRVVLTFSAVFVLAGALLAIALLPILLNYIGLMEHSSFLVKLITWPFLAIVFNLALASFYRYGPHRSSAKWRWVTPGSILASVTWVMFSVGFSYYLGQFGQYDKTYGSLGSVVVLLMWFYLTAFIILLGAEFNAAMEHQTQEDSTHGHAKKAGNRGAVVADTRPEDLESK</sequence>
<dbReference type="PANTHER" id="PTHR30213:SF0">
    <property type="entry name" value="UPF0761 MEMBRANE PROTEIN YIHY"/>
    <property type="match status" value="1"/>
</dbReference>
<dbReference type="KEGG" id="pmes:FX988_02907"/>
<dbReference type="OrthoDB" id="9781030at2"/>
<evidence type="ECO:0000256" key="1">
    <source>
        <dbReference type="ARBA" id="ARBA00004651"/>
    </source>
</evidence>
<feature type="transmembrane region" description="Helical" evidence="7">
    <location>
        <begin position="222"/>
        <end position="244"/>
    </location>
</feature>
<evidence type="ECO:0000256" key="7">
    <source>
        <dbReference type="SAM" id="Phobius"/>
    </source>
</evidence>